<dbReference type="RefSeq" id="WP_182954675.1">
    <property type="nucleotide sequence ID" value="NZ_JABEQM010000002.1"/>
</dbReference>
<evidence type="ECO:0008006" key="3">
    <source>
        <dbReference type="Google" id="ProtNLM"/>
    </source>
</evidence>
<accession>A0A7W4PK80</accession>
<keyword evidence="2" id="KW-1185">Reference proteome</keyword>
<evidence type="ECO:0000313" key="2">
    <source>
        <dbReference type="Proteomes" id="UP000578030"/>
    </source>
</evidence>
<gene>
    <name evidence="1" type="ORF">HLH28_03880</name>
</gene>
<dbReference type="AlphaFoldDB" id="A0A7W4PK80"/>
<dbReference type="Proteomes" id="UP000578030">
    <property type="component" value="Unassembled WGS sequence"/>
</dbReference>
<dbReference type="PROSITE" id="PS51257">
    <property type="entry name" value="PROKAR_LIPOPROTEIN"/>
    <property type="match status" value="1"/>
</dbReference>
<evidence type="ECO:0000313" key="1">
    <source>
        <dbReference type="EMBL" id="MBB2200725.1"/>
    </source>
</evidence>
<proteinExistence type="predicted"/>
<sequence length="56" mass="6701">MNLIRPACALLAMLTLAGCVYERPPYRGWHRGYYGGHHGWYDERGGWRGDYYHHRY</sequence>
<dbReference type="EMBL" id="JABEQM010000002">
    <property type="protein sequence ID" value="MBB2200725.1"/>
    <property type="molecule type" value="Genomic_DNA"/>
</dbReference>
<protein>
    <recommendedName>
        <fullName evidence="3">Lipoprotein</fullName>
    </recommendedName>
</protein>
<comment type="caution">
    <text evidence="1">The sequence shown here is derived from an EMBL/GenBank/DDBJ whole genome shotgun (WGS) entry which is preliminary data.</text>
</comment>
<reference evidence="1 2" key="1">
    <citation type="submission" date="2020-04" db="EMBL/GenBank/DDBJ databases">
        <title>Description of novel Gluconacetobacter.</title>
        <authorList>
            <person name="Sombolestani A."/>
        </authorList>
    </citation>
    <scope>NUCLEOTIDE SEQUENCE [LARGE SCALE GENOMIC DNA]</scope>
    <source>
        <strain evidence="1 2">LMG 27802</strain>
    </source>
</reference>
<organism evidence="1 2">
    <name type="scientific">Gluconacetobacter tumulisoli</name>
    <dbReference type="NCBI Taxonomy" id="1286189"/>
    <lineage>
        <taxon>Bacteria</taxon>
        <taxon>Pseudomonadati</taxon>
        <taxon>Pseudomonadota</taxon>
        <taxon>Alphaproteobacteria</taxon>
        <taxon>Acetobacterales</taxon>
        <taxon>Acetobacteraceae</taxon>
        <taxon>Gluconacetobacter</taxon>
    </lineage>
</organism>
<name>A0A7W4PK80_9PROT</name>